<dbReference type="RefSeq" id="XP_038744033.1">
    <property type="nucleotide sequence ID" value="XM_038890850.1"/>
</dbReference>
<feature type="compositionally biased region" description="Low complexity" evidence="1">
    <location>
        <begin position="127"/>
        <end position="141"/>
    </location>
</feature>
<comment type="caution">
    <text evidence="2">The sequence shown here is derived from an EMBL/GenBank/DDBJ whole genome shotgun (WGS) entry which is preliminary data.</text>
</comment>
<proteinExistence type="predicted"/>
<keyword evidence="3" id="KW-1185">Reference proteome</keyword>
<reference evidence="2" key="1">
    <citation type="submission" date="2020-03" db="EMBL/GenBank/DDBJ databases">
        <authorList>
            <person name="He L."/>
        </authorList>
    </citation>
    <scope>NUCLEOTIDE SEQUENCE</scope>
    <source>
        <strain evidence="2">CkLH20</strain>
    </source>
</reference>
<dbReference type="EMBL" id="JAATWM020000026">
    <property type="protein sequence ID" value="KAF9874572.1"/>
    <property type="molecule type" value="Genomic_DNA"/>
</dbReference>
<feature type="compositionally biased region" description="Basic and acidic residues" evidence="1">
    <location>
        <begin position="155"/>
        <end position="168"/>
    </location>
</feature>
<sequence length="177" mass="19182">MASRRSSSGRGRTRGVARPSQQPNLNPSAESFTPVMATPSLYSPPPPVHHHGELAYHQFVAAEAARMYAQARMPEANDLPGQLAVKKKRRVSIAFGSQSENAPSRSASAPNPTTIVDRNPPRTPPNQYARPQTAAPTPRAYSFDDDDEFYPGPDPRLDDPGQSHKELGRGGGQSTKK</sequence>
<dbReference type="OrthoDB" id="4851605at2759"/>
<feature type="compositionally biased region" description="Polar residues" evidence="1">
    <location>
        <begin position="19"/>
        <end position="31"/>
    </location>
</feature>
<accession>A0A9P6I087</accession>
<evidence type="ECO:0000256" key="1">
    <source>
        <dbReference type="SAM" id="MobiDB-lite"/>
    </source>
</evidence>
<protein>
    <submittedName>
        <fullName evidence="2">Uncharacterized protein</fullName>
    </submittedName>
</protein>
<dbReference type="GeneID" id="62163924"/>
<feature type="region of interest" description="Disordered" evidence="1">
    <location>
        <begin position="1"/>
        <end position="51"/>
    </location>
</feature>
<reference evidence="2" key="2">
    <citation type="submission" date="2020-11" db="EMBL/GenBank/DDBJ databases">
        <title>Whole genome sequencing of Colletotrichum sp.</title>
        <authorList>
            <person name="Li H."/>
        </authorList>
    </citation>
    <scope>NUCLEOTIDE SEQUENCE</scope>
    <source>
        <strain evidence="2">CkLH20</strain>
    </source>
</reference>
<feature type="compositionally biased region" description="Polar residues" evidence="1">
    <location>
        <begin position="95"/>
        <end position="116"/>
    </location>
</feature>
<dbReference type="AlphaFoldDB" id="A0A9P6I087"/>
<feature type="compositionally biased region" description="Low complexity" evidence="1">
    <location>
        <begin position="1"/>
        <end position="10"/>
    </location>
</feature>
<organism evidence="2 3">
    <name type="scientific">Colletotrichum karsti</name>
    <dbReference type="NCBI Taxonomy" id="1095194"/>
    <lineage>
        <taxon>Eukaryota</taxon>
        <taxon>Fungi</taxon>
        <taxon>Dikarya</taxon>
        <taxon>Ascomycota</taxon>
        <taxon>Pezizomycotina</taxon>
        <taxon>Sordariomycetes</taxon>
        <taxon>Hypocreomycetidae</taxon>
        <taxon>Glomerellales</taxon>
        <taxon>Glomerellaceae</taxon>
        <taxon>Colletotrichum</taxon>
        <taxon>Colletotrichum boninense species complex</taxon>
    </lineage>
</organism>
<name>A0A9P6I087_9PEZI</name>
<gene>
    <name evidence="2" type="ORF">CkaCkLH20_08135</name>
</gene>
<evidence type="ECO:0000313" key="2">
    <source>
        <dbReference type="EMBL" id="KAF9874572.1"/>
    </source>
</evidence>
<feature type="region of interest" description="Disordered" evidence="1">
    <location>
        <begin position="94"/>
        <end position="177"/>
    </location>
</feature>
<evidence type="ECO:0000313" key="3">
    <source>
        <dbReference type="Proteomes" id="UP000781932"/>
    </source>
</evidence>
<dbReference type="Proteomes" id="UP000781932">
    <property type="component" value="Unassembled WGS sequence"/>
</dbReference>